<dbReference type="GO" id="GO:0046427">
    <property type="term" value="P:positive regulation of receptor signaling pathway via JAK-STAT"/>
    <property type="evidence" value="ECO:0007669"/>
    <property type="project" value="TreeGrafter"/>
</dbReference>
<evidence type="ECO:0000313" key="7">
    <source>
        <dbReference type="Proteomes" id="UP001108280"/>
    </source>
</evidence>
<keyword evidence="5" id="KW-0372">Hormone</keyword>
<dbReference type="KEGG" id="cge:100752847"/>
<dbReference type="GO" id="GO:0008284">
    <property type="term" value="P:positive regulation of cell population proliferation"/>
    <property type="evidence" value="ECO:0007669"/>
    <property type="project" value="TreeGrafter"/>
</dbReference>
<keyword evidence="3" id="KW-0964">Secreted</keyword>
<evidence type="ECO:0000313" key="8">
    <source>
        <dbReference type="RefSeq" id="XP_027265048.1"/>
    </source>
</evidence>
<dbReference type="GO" id="GO:0005615">
    <property type="term" value="C:extracellular space"/>
    <property type="evidence" value="ECO:0007669"/>
    <property type="project" value="TreeGrafter"/>
</dbReference>
<dbReference type="InterPro" id="IPR001400">
    <property type="entry name" value="Somatotropin/Prolactin"/>
</dbReference>
<dbReference type="Proteomes" id="UP001108280">
    <property type="component" value="Chromosome 3"/>
</dbReference>
<comment type="subcellular location">
    <subcellularLocation>
        <location evidence="1 5">Secreted</location>
    </subcellularLocation>
</comment>
<dbReference type="PRINTS" id="PR00836">
    <property type="entry name" value="SOMATOTROPIN"/>
</dbReference>
<keyword evidence="4" id="KW-0862">Zinc</keyword>
<dbReference type="OrthoDB" id="9606338at2759"/>
<dbReference type="GO" id="GO:0031667">
    <property type="term" value="P:response to nutrient levels"/>
    <property type="evidence" value="ECO:0007669"/>
    <property type="project" value="TreeGrafter"/>
</dbReference>
<dbReference type="Pfam" id="PF00103">
    <property type="entry name" value="Hormone_1"/>
    <property type="match status" value="1"/>
</dbReference>
<feature type="chain" id="PRO_5039916572" evidence="6">
    <location>
        <begin position="19"/>
        <end position="173"/>
    </location>
</feature>
<evidence type="ECO:0000256" key="3">
    <source>
        <dbReference type="ARBA" id="ARBA00022525"/>
    </source>
</evidence>
<dbReference type="GO" id="GO:0046872">
    <property type="term" value="F:metal ion binding"/>
    <property type="evidence" value="ECO:0007669"/>
    <property type="project" value="UniProtKB-KW"/>
</dbReference>
<dbReference type="RefSeq" id="XP_027265048.1">
    <property type="nucleotide sequence ID" value="XM_027409247.1"/>
</dbReference>
<dbReference type="GeneID" id="100752847"/>
<evidence type="ECO:0000256" key="4">
    <source>
        <dbReference type="PIRSR" id="PIRSR601400-1"/>
    </source>
</evidence>
<organism evidence="7 8">
    <name type="scientific">Cricetulus griseus</name>
    <name type="common">Chinese hamster</name>
    <name type="synonym">Cricetulus barabensis griseus</name>
    <dbReference type="NCBI Taxonomy" id="10029"/>
    <lineage>
        <taxon>Eukaryota</taxon>
        <taxon>Metazoa</taxon>
        <taxon>Chordata</taxon>
        <taxon>Craniata</taxon>
        <taxon>Vertebrata</taxon>
        <taxon>Euteleostomi</taxon>
        <taxon>Mammalia</taxon>
        <taxon>Eutheria</taxon>
        <taxon>Euarchontoglires</taxon>
        <taxon>Glires</taxon>
        <taxon>Rodentia</taxon>
        <taxon>Myomorpha</taxon>
        <taxon>Muroidea</taxon>
        <taxon>Cricetidae</taxon>
        <taxon>Cricetinae</taxon>
        <taxon>Cricetulus</taxon>
    </lineage>
</organism>
<dbReference type="GO" id="GO:0005179">
    <property type="term" value="F:hormone activity"/>
    <property type="evidence" value="ECO:0007669"/>
    <property type="project" value="UniProtKB-KW"/>
</dbReference>
<dbReference type="GO" id="GO:0030879">
    <property type="term" value="P:mammary gland development"/>
    <property type="evidence" value="ECO:0007669"/>
    <property type="project" value="TreeGrafter"/>
</dbReference>
<reference evidence="8" key="3">
    <citation type="submission" date="2025-08" db="UniProtKB">
        <authorList>
            <consortium name="RefSeq"/>
        </authorList>
    </citation>
    <scope>IDENTIFICATION</scope>
    <source>
        <strain evidence="8">17A/GY</strain>
        <tissue evidence="8">Liver</tissue>
    </source>
</reference>
<keyword evidence="7" id="KW-1185">Reference proteome</keyword>
<proteinExistence type="inferred from homology"/>
<protein>
    <submittedName>
        <fullName evidence="8">Prolactin-3C1-like</fullName>
    </submittedName>
</protein>
<dbReference type="GO" id="GO:0005148">
    <property type="term" value="F:prolactin receptor binding"/>
    <property type="evidence" value="ECO:0007669"/>
    <property type="project" value="TreeGrafter"/>
</dbReference>
<accession>A0A9J7FNY3</accession>
<dbReference type="InterPro" id="IPR009079">
    <property type="entry name" value="4_helix_cytokine-like_core"/>
</dbReference>
<comment type="similarity">
    <text evidence="2 5">Belongs to the somatotropin/prolactin family.</text>
</comment>
<dbReference type="Gene3D" id="1.20.1250.10">
    <property type="match status" value="1"/>
</dbReference>
<dbReference type="RefSeq" id="XP_007648686.1">
    <property type="nucleotide sequence ID" value="XM_007650496.1"/>
</dbReference>
<dbReference type="PANTHER" id="PTHR11417:SF34">
    <property type="entry name" value="PROLACTIN-3C1"/>
    <property type="match status" value="1"/>
</dbReference>
<dbReference type="GO" id="GO:0007565">
    <property type="term" value="P:female pregnancy"/>
    <property type="evidence" value="ECO:0007669"/>
    <property type="project" value="TreeGrafter"/>
</dbReference>
<dbReference type="AlphaFoldDB" id="A0A9J7FNY3"/>
<sequence>MGLLLLVSSLLIWEHVISTSDNQRSNEELYYKMLSISHHTRVVARDMYKILTEDLLKVIINISNAWKYPLKLLPPAALTHLGSYHGMLTGAIQVKYGNEEVLAGAKILLRRMHLEFEENVYPDWPELKQLRSSNEERHLFAFYKLFFCLRNDTQKIDRYLKTLGSQIIKNHRC</sequence>
<feature type="binding site" evidence="4">
    <location>
        <position position="157"/>
    </location>
    <ligand>
        <name>Zn(2+)</name>
        <dbReference type="ChEBI" id="CHEBI:29105"/>
    </ligand>
</feature>
<reference evidence="7" key="1">
    <citation type="journal article" date="2018" name="Biotechnol. Bioeng.">
        <title>A reference genome of the Chinese hamster based on a hybrid assembly strategy.</title>
        <authorList>
            <person name="Rupp O."/>
            <person name="MacDonald M.L."/>
            <person name="Li S."/>
            <person name="Dhiman H."/>
            <person name="Polson S."/>
            <person name="Griep S."/>
            <person name="Heffner K."/>
            <person name="Hernandez I."/>
            <person name="Brinkrolf K."/>
            <person name="Jadhav V."/>
            <person name="Samoudi M."/>
            <person name="Hao H."/>
            <person name="Kingham B."/>
            <person name="Goesmann A."/>
            <person name="Betenbaugh M.J."/>
            <person name="Lewis N.E."/>
            <person name="Borth N."/>
            <person name="Lee K.H."/>
        </authorList>
    </citation>
    <scope>NUCLEOTIDE SEQUENCE [LARGE SCALE GENOMIC DNA]</scope>
    <source>
        <strain evidence="7">17A/GY</strain>
    </source>
</reference>
<evidence type="ECO:0000256" key="6">
    <source>
        <dbReference type="SAM" id="SignalP"/>
    </source>
</evidence>
<keyword evidence="6" id="KW-0732">Signal</keyword>
<gene>
    <name evidence="8" type="primary">LOC100752847</name>
</gene>
<evidence type="ECO:0000256" key="2">
    <source>
        <dbReference type="ARBA" id="ARBA00008474"/>
    </source>
</evidence>
<keyword evidence="4" id="KW-0479">Metal-binding</keyword>
<dbReference type="PANTHER" id="PTHR11417">
    <property type="entry name" value="SOMATOTROPIN,PROLACTIN"/>
    <property type="match status" value="1"/>
</dbReference>
<reference evidence="7" key="2">
    <citation type="journal article" date="2020" name="Biotechnol. Bioeng.">
        <title>Chromosome-scale scaffolds for the Chinese hamster reference genome assembly to facilitate the study of the CHO epigenome.</title>
        <authorList>
            <person name="Hilliard W."/>
            <person name="MacDonald M."/>
            <person name="Lee K.H."/>
        </authorList>
    </citation>
    <scope>NUCLEOTIDE SEQUENCE [LARGE SCALE GENOMIC DNA]</scope>
    <source>
        <strain evidence="7">17A/GY</strain>
    </source>
</reference>
<dbReference type="GO" id="GO:1903489">
    <property type="term" value="P:positive regulation of lactation"/>
    <property type="evidence" value="ECO:0007669"/>
    <property type="project" value="TreeGrafter"/>
</dbReference>
<evidence type="ECO:0000256" key="5">
    <source>
        <dbReference type="RuleBase" id="RU003618"/>
    </source>
</evidence>
<dbReference type="SUPFAM" id="SSF47266">
    <property type="entry name" value="4-helical cytokines"/>
    <property type="match status" value="1"/>
</dbReference>
<feature type="signal peptide" evidence="6">
    <location>
        <begin position="1"/>
        <end position="18"/>
    </location>
</feature>
<name>A0A9J7FNY3_CRIGR</name>
<evidence type="ECO:0000256" key="1">
    <source>
        <dbReference type="ARBA" id="ARBA00004613"/>
    </source>
</evidence>